<dbReference type="RefSeq" id="WP_215218632.1">
    <property type="nucleotide sequence ID" value="NZ_OU015430.1"/>
</dbReference>
<evidence type="ECO:0000313" key="2">
    <source>
        <dbReference type="EMBL" id="CAG4976156.1"/>
    </source>
</evidence>
<feature type="transmembrane region" description="Helical" evidence="1">
    <location>
        <begin position="59"/>
        <end position="79"/>
    </location>
</feature>
<evidence type="ECO:0000256" key="1">
    <source>
        <dbReference type="SAM" id="Phobius"/>
    </source>
</evidence>
<keyword evidence="1" id="KW-0472">Membrane</keyword>
<gene>
    <name evidence="2" type="ORF">LYB30171_02110</name>
</gene>
<name>A0ABN7R050_9GAMM</name>
<dbReference type="Proteomes" id="UP000680116">
    <property type="component" value="Chromosome"/>
</dbReference>
<keyword evidence="3" id="KW-1185">Reference proteome</keyword>
<organism evidence="2 3">
    <name type="scientific">Novilysobacter luteus</name>
    <dbReference type="NCBI Taxonomy" id="2822368"/>
    <lineage>
        <taxon>Bacteria</taxon>
        <taxon>Pseudomonadati</taxon>
        <taxon>Pseudomonadota</taxon>
        <taxon>Gammaproteobacteria</taxon>
        <taxon>Lysobacterales</taxon>
        <taxon>Lysobacteraceae</taxon>
        <taxon>Novilysobacter</taxon>
    </lineage>
</organism>
<keyword evidence="1" id="KW-1133">Transmembrane helix</keyword>
<sequence length="145" mass="15761">MRRDALRDAPRDSHHDDAFDRAARDCHAQALAHLSAPTRRRLREARQAPRRAAPAWRGWLVGGGTATAAVAIAMLAMTLHRPPASTPRPVDQVVAAADPLEQASRRASADSEVDEILAALDEDPGLYLWLAANDDTLPPPADRRP</sequence>
<reference evidence="2 3" key="1">
    <citation type="submission" date="2021-04" db="EMBL/GenBank/DDBJ databases">
        <authorList>
            <person name="Rodrigo-Torres L."/>
            <person name="Arahal R. D."/>
            <person name="Lucena T."/>
        </authorList>
    </citation>
    <scope>NUCLEOTIDE SEQUENCE [LARGE SCALE GENOMIC DNA]</scope>
    <source>
        <strain evidence="2 3">CECT 30171</strain>
    </source>
</reference>
<keyword evidence="1" id="KW-0812">Transmembrane</keyword>
<accession>A0ABN7R050</accession>
<evidence type="ECO:0008006" key="4">
    <source>
        <dbReference type="Google" id="ProtNLM"/>
    </source>
</evidence>
<proteinExistence type="predicted"/>
<evidence type="ECO:0000313" key="3">
    <source>
        <dbReference type="Proteomes" id="UP000680116"/>
    </source>
</evidence>
<dbReference type="EMBL" id="OU015430">
    <property type="protein sequence ID" value="CAG4976156.1"/>
    <property type="molecule type" value="Genomic_DNA"/>
</dbReference>
<protein>
    <recommendedName>
        <fullName evidence="4">Anti sigma-E protein RseA N-terminal domain-containing protein</fullName>
    </recommendedName>
</protein>